<evidence type="ECO:0000313" key="3">
    <source>
        <dbReference type="Proteomes" id="UP000199706"/>
    </source>
</evidence>
<dbReference type="AlphaFoldDB" id="A0A1G7YJ12"/>
<protein>
    <submittedName>
        <fullName evidence="2">Uncharacterized protein</fullName>
    </submittedName>
</protein>
<organism evidence="2 3">
    <name type="scientific">Paraburkholderia phenazinium</name>
    <dbReference type="NCBI Taxonomy" id="60549"/>
    <lineage>
        <taxon>Bacteria</taxon>
        <taxon>Pseudomonadati</taxon>
        <taxon>Pseudomonadota</taxon>
        <taxon>Betaproteobacteria</taxon>
        <taxon>Burkholderiales</taxon>
        <taxon>Burkholderiaceae</taxon>
        <taxon>Paraburkholderia</taxon>
    </lineage>
</organism>
<evidence type="ECO:0000256" key="1">
    <source>
        <dbReference type="SAM" id="MobiDB-lite"/>
    </source>
</evidence>
<reference evidence="2 3" key="1">
    <citation type="submission" date="2016-10" db="EMBL/GenBank/DDBJ databases">
        <authorList>
            <person name="de Groot N.N."/>
        </authorList>
    </citation>
    <scope>NUCLEOTIDE SEQUENCE [LARGE SCALE GENOMIC DNA]</scope>
    <source>
        <strain evidence="2 3">LMG 2247</strain>
    </source>
</reference>
<evidence type="ECO:0000313" key="2">
    <source>
        <dbReference type="EMBL" id="SDG96562.1"/>
    </source>
</evidence>
<accession>A0A1G7YJ12</accession>
<dbReference type="EMBL" id="FNCJ01000006">
    <property type="protein sequence ID" value="SDG96562.1"/>
    <property type="molecule type" value="Genomic_DNA"/>
</dbReference>
<gene>
    <name evidence="2" type="ORF">SAMN05216466_106213</name>
</gene>
<proteinExistence type="predicted"/>
<feature type="region of interest" description="Disordered" evidence="1">
    <location>
        <begin position="48"/>
        <end position="77"/>
    </location>
</feature>
<dbReference type="Proteomes" id="UP000199706">
    <property type="component" value="Unassembled WGS sequence"/>
</dbReference>
<feature type="compositionally biased region" description="Low complexity" evidence="1">
    <location>
        <begin position="48"/>
        <end position="66"/>
    </location>
</feature>
<dbReference type="RefSeq" id="WP_090685492.1">
    <property type="nucleotide sequence ID" value="NZ_FNCJ01000006.1"/>
</dbReference>
<sequence length="169" mass="17944">MTTMKPESPMAQAKPYALAALGFVILFVLAMAVGRHLRHGPAAPTPIVNNTSVGTTTGTPATTASPDGGAVEADAQAHPERYRYSRTECSERVLAYAIARSSKPAAPVDASAPTSGWQQYQATLRAAHDAAVKADQDLCNRSLTLTDHLAILWLRVNTWALLLLMPHGG</sequence>
<name>A0A1G7YJ12_9BURK</name>